<name>A0ABQ9HCV9_9NEOP</name>
<comment type="caution">
    <text evidence="2">The sequence shown here is derived from an EMBL/GenBank/DDBJ whole genome shotgun (WGS) entry which is preliminary data.</text>
</comment>
<organism evidence="2 3">
    <name type="scientific">Dryococelus australis</name>
    <dbReference type="NCBI Taxonomy" id="614101"/>
    <lineage>
        <taxon>Eukaryota</taxon>
        <taxon>Metazoa</taxon>
        <taxon>Ecdysozoa</taxon>
        <taxon>Arthropoda</taxon>
        <taxon>Hexapoda</taxon>
        <taxon>Insecta</taxon>
        <taxon>Pterygota</taxon>
        <taxon>Neoptera</taxon>
        <taxon>Polyneoptera</taxon>
        <taxon>Phasmatodea</taxon>
        <taxon>Verophasmatodea</taxon>
        <taxon>Anareolatae</taxon>
        <taxon>Phasmatidae</taxon>
        <taxon>Eurycanthinae</taxon>
        <taxon>Dryococelus</taxon>
    </lineage>
</organism>
<accession>A0ABQ9HCV9</accession>
<feature type="compositionally biased region" description="Basic and acidic residues" evidence="1">
    <location>
        <begin position="50"/>
        <end position="63"/>
    </location>
</feature>
<feature type="compositionally biased region" description="Basic and acidic residues" evidence="1">
    <location>
        <begin position="497"/>
        <end position="508"/>
    </location>
</feature>
<reference evidence="2 3" key="1">
    <citation type="submission" date="2023-02" db="EMBL/GenBank/DDBJ databases">
        <title>LHISI_Scaffold_Assembly.</title>
        <authorList>
            <person name="Stuart O.P."/>
            <person name="Cleave R."/>
            <person name="Magrath M.J.L."/>
            <person name="Mikheyev A.S."/>
        </authorList>
    </citation>
    <scope>NUCLEOTIDE SEQUENCE [LARGE SCALE GENOMIC DNA]</scope>
    <source>
        <strain evidence="2">Daus_M_001</strain>
        <tissue evidence="2">Leg muscle</tissue>
    </source>
</reference>
<dbReference type="EMBL" id="JARBHB010000006">
    <property type="protein sequence ID" value="KAJ8882097.1"/>
    <property type="molecule type" value="Genomic_DNA"/>
</dbReference>
<feature type="compositionally biased region" description="Basic and acidic residues" evidence="1">
    <location>
        <begin position="73"/>
        <end position="82"/>
    </location>
</feature>
<proteinExistence type="predicted"/>
<feature type="region of interest" description="Disordered" evidence="1">
    <location>
        <begin position="494"/>
        <end position="541"/>
    </location>
</feature>
<evidence type="ECO:0000313" key="2">
    <source>
        <dbReference type="EMBL" id="KAJ8882097.1"/>
    </source>
</evidence>
<dbReference type="Proteomes" id="UP001159363">
    <property type="component" value="Chromosome 5"/>
</dbReference>
<dbReference type="PANTHER" id="PTHR47326">
    <property type="entry name" value="TRANSPOSABLE ELEMENT TC3 TRANSPOSASE-LIKE PROTEIN"/>
    <property type="match status" value="1"/>
</dbReference>
<evidence type="ECO:0000313" key="3">
    <source>
        <dbReference type="Proteomes" id="UP001159363"/>
    </source>
</evidence>
<gene>
    <name evidence="2" type="ORF">PR048_018585</name>
</gene>
<feature type="compositionally biased region" description="Polar residues" evidence="1">
    <location>
        <begin position="1"/>
        <end position="36"/>
    </location>
</feature>
<protein>
    <recommendedName>
        <fullName evidence="4">DUF4817 domain-containing protein</fullName>
    </recommendedName>
</protein>
<feature type="region of interest" description="Disordered" evidence="1">
    <location>
        <begin position="1"/>
        <end position="84"/>
    </location>
</feature>
<dbReference type="PANTHER" id="PTHR47326:SF1">
    <property type="entry name" value="HTH PSQ-TYPE DOMAIN-CONTAINING PROTEIN"/>
    <property type="match status" value="1"/>
</dbReference>
<sequence>MDSFASSSVNKPASNHSRPATPTRGTADAGSSNNAGSDALDGGPSNGKGELVELKVKEEHDTQCDDDQQWTSDKSDRDDRNHYNPRTCASFHKKLMLTIIEWLEMGRGVVYLEGWRRERWEGVKWTWWGLRVAGDGRPCDGRGEGEMNKTAGCDLLLSDEALGVRVSVARIAPSLLDHSSGLSTGVHPTLNIEVSRAEQSEVRRIRSSAGMKSGGNGTSFIVRHYSQLQKPGSDSAGIRTRFALRSIEWREGGGASCLTVYHSSTSAEGKSNVSDVPVLVCNWVALHYFRQSPDGTWHLPCLEHHSRGFVSPINMAEFTFEEYTDMILVYVTAEGNEISARRLYQERYTQRAAPSYNLFVTVTQRLRGQGTFTTDRNYCGAPKRRRTPELEEAVLHHVEQSPSASTRTIARALGVASTRWVVQGYIASHCEPLTPTRKEIMKGDMHRDRKGSGSHGRDWGYDYLSLTPWSVRAAQALGEGRLFMLEMDDTLSARGFGEGKRSHVDRSTQRPRGPRTSTRDPYVAAGHQRAPSPPHLKPHSIIPTPPPTPLHPAPCSLVATQLDTHVRGMRTENLPQRNQGANSRHSDYKSTTLPLSYEGRASLTYNSHMTSLHQELGNNDFPKCVDFCNYYPSKDRAFHRSILWTDEATFKTLTDIMLIAGPQETHIGSVKWITSMSGALILGVASSDIVS</sequence>
<keyword evidence="3" id="KW-1185">Reference proteome</keyword>
<evidence type="ECO:0000256" key="1">
    <source>
        <dbReference type="SAM" id="MobiDB-lite"/>
    </source>
</evidence>
<evidence type="ECO:0008006" key="4">
    <source>
        <dbReference type="Google" id="ProtNLM"/>
    </source>
</evidence>